<evidence type="ECO:0000313" key="5">
    <source>
        <dbReference type="Proteomes" id="UP000315017"/>
    </source>
</evidence>
<organism evidence="4 5">
    <name type="scientific">Anatilimnocola aggregata</name>
    <dbReference type="NCBI Taxonomy" id="2528021"/>
    <lineage>
        <taxon>Bacteria</taxon>
        <taxon>Pseudomonadati</taxon>
        <taxon>Planctomycetota</taxon>
        <taxon>Planctomycetia</taxon>
        <taxon>Pirellulales</taxon>
        <taxon>Pirellulaceae</taxon>
        <taxon>Anatilimnocola</taxon>
    </lineage>
</organism>
<dbReference type="AlphaFoldDB" id="A0A517Y722"/>
<dbReference type="OrthoDB" id="250171at2"/>
<evidence type="ECO:0000256" key="1">
    <source>
        <dbReference type="SAM" id="Coils"/>
    </source>
</evidence>
<dbReference type="KEGG" id="aagg:ETAA8_10140"/>
<feature type="compositionally biased region" description="Basic and acidic residues" evidence="2">
    <location>
        <begin position="296"/>
        <end position="310"/>
    </location>
</feature>
<reference evidence="4 5" key="1">
    <citation type="submission" date="2019-02" db="EMBL/GenBank/DDBJ databases">
        <title>Deep-cultivation of Planctomycetes and their phenomic and genomic characterization uncovers novel biology.</title>
        <authorList>
            <person name="Wiegand S."/>
            <person name="Jogler M."/>
            <person name="Boedeker C."/>
            <person name="Pinto D."/>
            <person name="Vollmers J."/>
            <person name="Rivas-Marin E."/>
            <person name="Kohn T."/>
            <person name="Peeters S.H."/>
            <person name="Heuer A."/>
            <person name="Rast P."/>
            <person name="Oberbeckmann S."/>
            <person name="Bunk B."/>
            <person name="Jeske O."/>
            <person name="Meyerdierks A."/>
            <person name="Storesund J.E."/>
            <person name="Kallscheuer N."/>
            <person name="Luecker S."/>
            <person name="Lage O.M."/>
            <person name="Pohl T."/>
            <person name="Merkel B.J."/>
            <person name="Hornburger P."/>
            <person name="Mueller R.-W."/>
            <person name="Bruemmer F."/>
            <person name="Labrenz M."/>
            <person name="Spormann A.M."/>
            <person name="Op den Camp H."/>
            <person name="Overmann J."/>
            <person name="Amann R."/>
            <person name="Jetten M.S.M."/>
            <person name="Mascher T."/>
            <person name="Medema M.H."/>
            <person name="Devos D.P."/>
            <person name="Kaster A.-K."/>
            <person name="Ovreas L."/>
            <person name="Rohde M."/>
            <person name="Galperin M.Y."/>
            <person name="Jogler C."/>
        </authorList>
    </citation>
    <scope>NUCLEOTIDE SEQUENCE [LARGE SCALE GENOMIC DNA]</scope>
    <source>
        <strain evidence="4 5">ETA_A8</strain>
    </source>
</reference>
<feature type="transmembrane region" description="Helical" evidence="3">
    <location>
        <begin position="53"/>
        <end position="76"/>
    </location>
</feature>
<proteinExistence type="predicted"/>
<dbReference type="Proteomes" id="UP000315017">
    <property type="component" value="Chromosome"/>
</dbReference>
<dbReference type="EMBL" id="CP036274">
    <property type="protein sequence ID" value="QDU25942.1"/>
    <property type="molecule type" value="Genomic_DNA"/>
</dbReference>
<feature type="compositionally biased region" description="Basic and acidic residues" evidence="2">
    <location>
        <begin position="500"/>
        <end position="512"/>
    </location>
</feature>
<feature type="compositionally biased region" description="Basic and acidic residues" evidence="2">
    <location>
        <begin position="445"/>
        <end position="455"/>
    </location>
</feature>
<feature type="region of interest" description="Disordered" evidence="2">
    <location>
        <begin position="296"/>
        <end position="335"/>
    </location>
</feature>
<feature type="coiled-coil region" evidence="1">
    <location>
        <begin position="229"/>
        <end position="256"/>
    </location>
</feature>
<feature type="region of interest" description="Disordered" evidence="2">
    <location>
        <begin position="431"/>
        <end position="551"/>
    </location>
</feature>
<evidence type="ECO:0000256" key="2">
    <source>
        <dbReference type="SAM" id="MobiDB-lite"/>
    </source>
</evidence>
<protein>
    <recommendedName>
        <fullName evidence="6">Chromosome partition protein Smc</fullName>
    </recommendedName>
</protein>
<keyword evidence="3" id="KW-1133">Transmembrane helix</keyword>
<name>A0A517Y722_9BACT</name>
<feature type="transmembrane region" description="Helical" evidence="3">
    <location>
        <begin position="140"/>
        <end position="158"/>
    </location>
</feature>
<dbReference type="RefSeq" id="WP_145085703.1">
    <property type="nucleotide sequence ID" value="NZ_CP036274.1"/>
</dbReference>
<gene>
    <name evidence="4" type="ORF">ETAA8_10140</name>
</gene>
<feature type="transmembrane region" description="Helical" evidence="3">
    <location>
        <begin position="20"/>
        <end position="41"/>
    </location>
</feature>
<evidence type="ECO:0008006" key="6">
    <source>
        <dbReference type="Google" id="ProtNLM"/>
    </source>
</evidence>
<accession>A0A517Y722</accession>
<evidence type="ECO:0000256" key="3">
    <source>
        <dbReference type="SAM" id="Phobius"/>
    </source>
</evidence>
<keyword evidence="3" id="KW-0472">Membrane</keyword>
<feature type="compositionally biased region" description="Basic and acidic residues" evidence="2">
    <location>
        <begin position="317"/>
        <end position="335"/>
    </location>
</feature>
<evidence type="ECO:0000313" key="4">
    <source>
        <dbReference type="EMBL" id="QDU25942.1"/>
    </source>
</evidence>
<keyword evidence="5" id="KW-1185">Reference proteome</keyword>
<feature type="compositionally biased region" description="Basic and acidic residues" evidence="2">
    <location>
        <begin position="477"/>
        <end position="492"/>
    </location>
</feature>
<sequence length="563" mass="62557">MEEIKRQVGRARRRLIGQQFLTIAVWSLFATLLIGAIGLAVPKLWALPLQHDIWNYSWLGGSLAVGLLIASVWTYVVRRSSIDAAIELDRRYGLKERVSSTLALNSDELSTEVGQALVADAIRKVERIDVREQFKLQPTWRFALPLVPAAVIGGLLFLPNAALENKATASTGTTPEMKLQIKKAAEILKRKLEANAKKPETDVSLKDAELLKEISKKVGDIATKEGIDKKEATIKINDLAKEVEKRKQELGGAKEMQKQLDKLGKIEKGPADKLADAMKDGDFKEAQKQLEQLKENLKNGKLEEKDKEQLAKQMNQLKEKIQQMAQDQKDNREKLQQEIQKKIEKGDLEGAAKLQEKLDKAEKEGKQMEQMLDKLANKLGQCAECMKKDGNGDPKEAGQKLDDLAKAMKEAQEQLDQMENLDEVLDELADAKNAMNGKEGGQNGKEMDGEMDGKMGRQGRNGNKKGQPGMGLGSGRGKGERPEEEVDTKSYDSRVAGKARPGESVRTGDADGKNIAGKTLQEVKAELQSAAARDSDALNEQNLPREQREHAKQYFEKFRKGEK</sequence>
<keyword evidence="3" id="KW-0812">Transmembrane</keyword>
<keyword evidence="1" id="KW-0175">Coiled coil</keyword>